<name>E9SFM8_RUMAL</name>
<keyword evidence="3" id="KW-0547">Nucleotide-binding</keyword>
<keyword evidence="6" id="KW-0808">Transferase</keyword>
<reference evidence="6 7" key="1">
    <citation type="submission" date="2011-02" db="EMBL/GenBank/DDBJ databases">
        <authorList>
            <person name="Nelson K.E."/>
            <person name="Sutton G."/>
            <person name="Torralba M."/>
            <person name="Durkin S."/>
            <person name="Harkins D."/>
            <person name="Montgomery R."/>
            <person name="Ziemer C."/>
            <person name="Klaassens E."/>
            <person name="Ocuiv P."/>
            <person name="Morrison M."/>
        </authorList>
    </citation>
    <scope>NUCLEOTIDE SEQUENCE [LARGE SCALE GENOMIC DNA]</scope>
    <source>
        <strain evidence="6 7">8</strain>
    </source>
</reference>
<dbReference type="InterPro" id="IPR039430">
    <property type="entry name" value="Thymidylate_kin-like_dom"/>
</dbReference>
<dbReference type="PANTHER" id="PTHR10344:SF4">
    <property type="entry name" value="UMP-CMP KINASE 2, MITOCHONDRIAL"/>
    <property type="match status" value="1"/>
</dbReference>
<evidence type="ECO:0000259" key="5">
    <source>
        <dbReference type="Pfam" id="PF02223"/>
    </source>
</evidence>
<gene>
    <name evidence="6" type="ORF">CUS_7826</name>
</gene>
<dbReference type="GO" id="GO:0006233">
    <property type="term" value="P:dTDP biosynthetic process"/>
    <property type="evidence" value="ECO:0007669"/>
    <property type="project" value="TreeGrafter"/>
</dbReference>
<evidence type="ECO:0000256" key="2">
    <source>
        <dbReference type="ARBA" id="ARBA00017144"/>
    </source>
</evidence>
<comment type="caution">
    <text evidence="6">The sequence shown here is derived from an EMBL/GenBank/DDBJ whole genome shotgun (WGS) entry which is preliminary data.</text>
</comment>
<dbReference type="RefSeq" id="WP_002852204.1">
    <property type="nucleotide sequence ID" value="NZ_ADKM02000122.1"/>
</dbReference>
<dbReference type="Proteomes" id="UP000004259">
    <property type="component" value="Unassembled WGS sequence"/>
</dbReference>
<dbReference type="eggNOG" id="COG0125">
    <property type="taxonomic scope" value="Bacteria"/>
</dbReference>
<keyword evidence="7" id="KW-1185">Reference proteome</keyword>
<dbReference type="PANTHER" id="PTHR10344">
    <property type="entry name" value="THYMIDYLATE KINASE"/>
    <property type="match status" value="1"/>
</dbReference>
<dbReference type="OrthoDB" id="9774907at2"/>
<dbReference type="GO" id="GO:0005829">
    <property type="term" value="C:cytosol"/>
    <property type="evidence" value="ECO:0007669"/>
    <property type="project" value="TreeGrafter"/>
</dbReference>
<dbReference type="GO" id="GO:0006227">
    <property type="term" value="P:dUDP biosynthetic process"/>
    <property type="evidence" value="ECO:0007669"/>
    <property type="project" value="TreeGrafter"/>
</dbReference>
<accession>E9SFM8</accession>
<proteinExistence type="inferred from homology"/>
<comment type="similarity">
    <text evidence="1">Belongs to the thymidylate kinase family.</text>
</comment>
<organism evidence="6 7">
    <name type="scientific">Ruminococcus albus 8</name>
    <dbReference type="NCBI Taxonomy" id="246199"/>
    <lineage>
        <taxon>Bacteria</taxon>
        <taxon>Bacillati</taxon>
        <taxon>Bacillota</taxon>
        <taxon>Clostridia</taxon>
        <taxon>Eubacteriales</taxon>
        <taxon>Oscillospiraceae</taxon>
        <taxon>Ruminococcus</taxon>
    </lineage>
</organism>
<keyword evidence="4" id="KW-0067">ATP-binding</keyword>
<dbReference type="GO" id="GO:0004798">
    <property type="term" value="F:dTMP kinase activity"/>
    <property type="evidence" value="ECO:0007669"/>
    <property type="project" value="TreeGrafter"/>
</dbReference>
<dbReference type="InterPro" id="IPR027417">
    <property type="entry name" value="P-loop_NTPase"/>
</dbReference>
<dbReference type="GO" id="GO:0005524">
    <property type="term" value="F:ATP binding"/>
    <property type="evidence" value="ECO:0007669"/>
    <property type="project" value="UniProtKB-KW"/>
</dbReference>
<evidence type="ECO:0000313" key="6">
    <source>
        <dbReference type="EMBL" id="EGC01851.1"/>
    </source>
</evidence>
<evidence type="ECO:0000256" key="3">
    <source>
        <dbReference type="ARBA" id="ARBA00022741"/>
    </source>
</evidence>
<protein>
    <recommendedName>
        <fullName evidence="2">Thymidylate kinase</fullName>
    </recommendedName>
</protein>
<evidence type="ECO:0000313" key="7">
    <source>
        <dbReference type="Proteomes" id="UP000004259"/>
    </source>
</evidence>
<evidence type="ECO:0000256" key="1">
    <source>
        <dbReference type="ARBA" id="ARBA00009776"/>
    </source>
</evidence>
<dbReference type="STRING" id="246199.CUS_7826"/>
<sequence>MSELIVLEGLDGSGKSTQFEKLTEYLKGKDVKLKAISFPDYNDPSSTLVQMYLNGEIAGSAEAVNAYAASSFYAADRYVSYKKYWEKDHAEGSLILAARYVTSNCIYQMTKLPEEQWESYLEWLEDYEYEKLGLPKPTKVIFLDMPIEISQKLLSARYDGDESKKDIHEKNIEFLYKCRSAALFTAKRQGWHIIECGRDGEPLSIEEIFGKIIELIG</sequence>
<dbReference type="GO" id="GO:0006235">
    <property type="term" value="P:dTTP biosynthetic process"/>
    <property type="evidence" value="ECO:0007669"/>
    <property type="project" value="TreeGrafter"/>
</dbReference>
<evidence type="ECO:0000256" key="4">
    <source>
        <dbReference type="ARBA" id="ARBA00022840"/>
    </source>
</evidence>
<feature type="domain" description="Thymidylate kinase-like" evidence="5">
    <location>
        <begin position="7"/>
        <end position="195"/>
    </location>
</feature>
<dbReference type="Pfam" id="PF02223">
    <property type="entry name" value="Thymidylate_kin"/>
    <property type="match status" value="1"/>
</dbReference>
<dbReference type="Gene3D" id="3.40.50.300">
    <property type="entry name" value="P-loop containing nucleotide triphosphate hydrolases"/>
    <property type="match status" value="1"/>
</dbReference>
<dbReference type="SUPFAM" id="SSF52540">
    <property type="entry name" value="P-loop containing nucleoside triphosphate hydrolases"/>
    <property type="match status" value="1"/>
</dbReference>
<dbReference type="EMBL" id="ADKM02000122">
    <property type="protein sequence ID" value="EGC01851.1"/>
    <property type="molecule type" value="Genomic_DNA"/>
</dbReference>
<keyword evidence="6" id="KW-0418">Kinase</keyword>
<dbReference type="AlphaFoldDB" id="E9SFM8"/>